<accession>A0A0E9VHH2</accession>
<evidence type="ECO:0000313" key="1">
    <source>
        <dbReference type="EMBL" id="JAH76860.1"/>
    </source>
</evidence>
<dbReference type="EMBL" id="GBXM01031717">
    <property type="protein sequence ID" value="JAH76860.1"/>
    <property type="molecule type" value="Transcribed_RNA"/>
</dbReference>
<name>A0A0E9VHH2_ANGAN</name>
<dbReference type="AlphaFoldDB" id="A0A0E9VHH2"/>
<reference evidence="1" key="2">
    <citation type="journal article" date="2015" name="Fish Shellfish Immunol.">
        <title>Early steps in the European eel (Anguilla anguilla)-Vibrio vulnificus interaction in the gills: Role of the RtxA13 toxin.</title>
        <authorList>
            <person name="Callol A."/>
            <person name="Pajuelo D."/>
            <person name="Ebbesson L."/>
            <person name="Teles M."/>
            <person name="MacKenzie S."/>
            <person name="Amaro C."/>
        </authorList>
    </citation>
    <scope>NUCLEOTIDE SEQUENCE</scope>
</reference>
<sequence length="48" mass="5607">MTQNNISCSDPRLKHFTWSAPEILHCYFLGTQEHRHFNPRERGAAIVP</sequence>
<protein>
    <submittedName>
        <fullName evidence="1">Uncharacterized protein</fullName>
    </submittedName>
</protein>
<proteinExistence type="predicted"/>
<reference evidence="1" key="1">
    <citation type="submission" date="2014-11" db="EMBL/GenBank/DDBJ databases">
        <authorList>
            <person name="Amaro Gonzalez C."/>
        </authorList>
    </citation>
    <scope>NUCLEOTIDE SEQUENCE</scope>
</reference>
<organism evidence="1">
    <name type="scientific">Anguilla anguilla</name>
    <name type="common">European freshwater eel</name>
    <name type="synonym">Muraena anguilla</name>
    <dbReference type="NCBI Taxonomy" id="7936"/>
    <lineage>
        <taxon>Eukaryota</taxon>
        <taxon>Metazoa</taxon>
        <taxon>Chordata</taxon>
        <taxon>Craniata</taxon>
        <taxon>Vertebrata</taxon>
        <taxon>Euteleostomi</taxon>
        <taxon>Actinopterygii</taxon>
        <taxon>Neopterygii</taxon>
        <taxon>Teleostei</taxon>
        <taxon>Anguilliformes</taxon>
        <taxon>Anguillidae</taxon>
        <taxon>Anguilla</taxon>
    </lineage>
</organism>